<feature type="region of interest" description="Disordered" evidence="1">
    <location>
        <begin position="1"/>
        <end position="42"/>
    </location>
</feature>
<evidence type="ECO:0000256" key="1">
    <source>
        <dbReference type="SAM" id="MobiDB-lite"/>
    </source>
</evidence>
<dbReference type="AlphaFoldDB" id="A0A8J6YXX9"/>
<evidence type="ECO:0000313" key="3">
    <source>
        <dbReference type="Proteomes" id="UP000609121"/>
    </source>
</evidence>
<accession>A0A8J6YXX9</accession>
<dbReference type="Proteomes" id="UP000609121">
    <property type="component" value="Unassembled WGS sequence"/>
</dbReference>
<dbReference type="InterPro" id="IPR044929">
    <property type="entry name" value="DNA/RNA_non-sp_Endonuclease_sf"/>
</dbReference>
<dbReference type="EMBL" id="JACVXA010000059">
    <property type="protein sequence ID" value="MBE3639787.1"/>
    <property type="molecule type" value="Genomic_DNA"/>
</dbReference>
<organism evidence="2 3">
    <name type="scientific">Mangrovicoccus algicola</name>
    <dbReference type="NCBI Taxonomy" id="2771008"/>
    <lineage>
        <taxon>Bacteria</taxon>
        <taxon>Pseudomonadati</taxon>
        <taxon>Pseudomonadota</taxon>
        <taxon>Alphaproteobacteria</taxon>
        <taxon>Rhodobacterales</taxon>
        <taxon>Paracoccaceae</taxon>
        <taxon>Mangrovicoccus</taxon>
    </lineage>
</organism>
<dbReference type="Gene3D" id="3.40.570.10">
    <property type="entry name" value="Extracellular Endonuclease, subunit A"/>
    <property type="match status" value="1"/>
</dbReference>
<sequence>MPAIPEGARPDGAPPRYPRPVTLATLDEPPAPQPRSPSEERADVAAARTVLELASARAANSDSLDDYFARVKHRFGLAQLGYEGDFRRGFKVVGKINPELVLEVKEPISGTGIPADGSDRHKTVITHESGRLGLGAAGTEEVGIRMIADPLGPDHPQGTGPGGQDVLMGLLPTDPGIHKDADARYIRGHLLNDNLGGLGRPMNLYPITAKANSAHHAGIEKDLKSWVNDSRYWTRYEVTIAGADAITDENGTRHVNATMVAEASVLDTTLRPVSGLTRRVSIRSEFGRKHDADPLLREDAAALEAHRARPIDEGVEVRLSARHGDAAAVVFPGEMEDLLKRKIAQRGRAEVARRLRGYSGFGPRAEEVLFAAYDEVKRRSDKTVTGLAAEEAGILTRIRNAWSRPGDALKDRL</sequence>
<comment type="caution">
    <text evidence="2">The sequence shown here is derived from an EMBL/GenBank/DDBJ whole genome shotgun (WGS) entry which is preliminary data.</text>
</comment>
<reference evidence="2" key="1">
    <citation type="submission" date="2020-09" db="EMBL/GenBank/DDBJ databases">
        <title>A novel bacterium of genus Mangrovicoccus, isolated from South China Sea.</title>
        <authorList>
            <person name="Huang H."/>
            <person name="Mo K."/>
            <person name="Hu Y."/>
        </authorList>
    </citation>
    <scope>NUCLEOTIDE SEQUENCE</scope>
    <source>
        <strain evidence="2">HB182678</strain>
    </source>
</reference>
<keyword evidence="3" id="KW-1185">Reference proteome</keyword>
<evidence type="ECO:0000313" key="2">
    <source>
        <dbReference type="EMBL" id="MBE3639787.1"/>
    </source>
</evidence>
<gene>
    <name evidence="2" type="ORF">ICN82_16415</name>
</gene>
<proteinExistence type="predicted"/>
<protein>
    <submittedName>
        <fullName evidence="2">Uncharacterized protein</fullName>
    </submittedName>
</protein>
<name>A0A8J6YXX9_9RHOB</name>